<dbReference type="Gene3D" id="1.20.1250.20">
    <property type="entry name" value="MFS general substrate transporter like domains"/>
    <property type="match status" value="1"/>
</dbReference>
<dbReference type="InterPro" id="IPR020846">
    <property type="entry name" value="MFS_dom"/>
</dbReference>
<dbReference type="PANTHER" id="PTHR23505:SF52">
    <property type="entry name" value="MAJOR FACILITATOR SUPERFAMILY PROTEIN"/>
    <property type="match status" value="1"/>
</dbReference>
<dbReference type="Proteomes" id="UP000186817">
    <property type="component" value="Unassembled WGS sequence"/>
</dbReference>
<comment type="subcellular location">
    <subcellularLocation>
        <location evidence="1">Membrane</location>
        <topology evidence="1">Multi-pass membrane protein</topology>
    </subcellularLocation>
</comment>
<dbReference type="EMBL" id="LSRX01000464">
    <property type="protein sequence ID" value="OLP96543.1"/>
    <property type="molecule type" value="Genomic_DNA"/>
</dbReference>
<dbReference type="InterPro" id="IPR011701">
    <property type="entry name" value="MFS"/>
</dbReference>
<protein>
    <submittedName>
        <fullName evidence="9">L-galactonate transporter</fullName>
    </submittedName>
</protein>
<evidence type="ECO:0000259" key="8">
    <source>
        <dbReference type="PROSITE" id="PS50850"/>
    </source>
</evidence>
<feature type="transmembrane region" description="Helical" evidence="7">
    <location>
        <begin position="153"/>
        <end position="176"/>
    </location>
</feature>
<dbReference type="OrthoDB" id="440755at2759"/>
<keyword evidence="4 7" id="KW-1133">Transmembrane helix</keyword>
<proteinExistence type="inferred from homology"/>
<dbReference type="PANTHER" id="PTHR23505">
    <property type="entry name" value="SPINSTER"/>
    <property type="match status" value="1"/>
</dbReference>
<evidence type="ECO:0000256" key="1">
    <source>
        <dbReference type="ARBA" id="ARBA00004141"/>
    </source>
</evidence>
<evidence type="ECO:0000256" key="4">
    <source>
        <dbReference type="ARBA" id="ARBA00022989"/>
    </source>
</evidence>
<dbReference type="SUPFAM" id="SSF103473">
    <property type="entry name" value="MFS general substrate transporter"/>
    <property type="match status" value="1"/>
</dbReference>
<dbReference type="Pfam" id="PF07690">
    <property type="entry name" value="MFS_1"/>
    <property type="match status" value="1"/>
</dbReference>
<keyword evidence="10" id="KW-1185">Reference proteome</keyword>
<evidence type="ECO:0000256" key="3">
    <source>
        <dbReference type="ARBA" id="ARBA00022692"/>
    </source>
</evidence>
<reference evidence="9 10" key="1">
    <citation type="submission" date="2016-02" db="EMBL/GenBank/DDBJ databases">
        <title>Genome analysis of coral dinoflagellate symbionts highlights evolutionary adaptations to a symbiotic lifestyle.</title>
        <authorList>
            <person name="Aranda M."/>
            <person name="Li Y."/>
            <person name="Liew Y.J."/>
            <person name="Baumgarten S."/>
            <person name="Simakov O."/>
            <person name="Wilson M."/>
            <person name="Piel J."/>
            <person name="Ashoor H."/>
            <person name="Bougouffa S."/>
            <person name="Bajic V.B."/>
            <person name="Ryu T."/>
            <person name="Ravasi T."/>
            <person name="Bayer T."/>
            <person name="Micklem G."/>
            <person name="Kim H."/>
            <person name="Bhak J."/>
            <person name="Lajeunesse T.C."/>
            <person name="Voolstra C.R."/>
        </authorList>
    </citation>
    <scope>NUCLEOTIDE SEQUENCE [LARGE SCALE GENOMIC DNA]</scope>
    <source>
        <strain evidence="9 10">CCMP2467</strain>
    </source>
</reference>
<dbReference type="AlphaFoldDB" id="A0A1Q9DMZ8"/>
<dbReference type="OMA" id="DKDKPFW"/>
<feature type="transmembrane region" description="Helical" evidence="7">
    <location>
        <begin position="388"/>
        <end position="408"/>
    </location>
</feature>
<feature type="domain" description="Major facilitator superfamily (MFS) profile" evidence="8">
    <location>
        <begin position="27"/>
        <end position="459"/>
    </location>
</feature>
<feature type="transmembrane region" description="Helical" evidence="7">
    <location>
        <begin position="188"/>
        <end position="209"/>
    </location>
</feature>
<gene>
    <name evidence="9" type="primary">yjjL</name>
    <name evidence="9" type="ORF">AK812_SmicGene21226</name>
</gene>
<keyword evidence="2" id="KW-0813">Transport</keyword>
<evidence type="ECO:0000256" key="5">
    <source>
        <dbReference type="ARBA" id="ARBA00023136"/>
    </source>
</evidence>
<name>A0A1Q9DMZ8_SYMMI</name>
<dbReference type="PROSITE" id="PS50850">
    <property type="entry name" value="MFS"/>
    <property type="match status" value="1"/>
</dbReference>
<keyword evidence="3 7" id="KW-0812">Transmembrane</keyword>
<dbReference type="GO" id="GO:0022857">
    <property type="term" value="F:transmembrane transporter activity"/>
    <property type="evidence" value="ECO:0007669"/>
    <property type="project" value="InterPro"/>
</dbReference>
<feature type="transmembrane region" description="Helical" evidence="7">
    <location>
        <begin position="118"/>
        <end position="141"/>
    </location>
</feature>
<feature type="transmembrane region" description="Helical" evidence="7">
    <location>
        <begin position="343"/>
        <end position="367"/>
    </location>
</feature>
<evidence type="ECO:0000313" key="9">
    <source>
        <dbReference type="EMBL" id="OLP96543.1"/>
    </source>
</evidence>
<feature type="transmembrane region" description="Helical" evidence="7">
    <location>
        <begin position="313"/>
        <end position="331"/>
    </location>
</feature>
<dbReference type="InterPro" id="IPR044770">
    <property type="entry name" value="MFS_spinster-like"/>
</dbReference>
<sequence length="508" mass="55467">MTGKMVSEDESSSEEEQIKETWPPFMMLAQLCCISAIEGIDMGLLPAVTFALQHDLNLKITQIGSMSLAQSVAQALGAPVWGVLADRKVARRKTLLAIGAFFQGLCTIALGWTENLAMMIIIRSINGAMLAGLRPVCVGIVADTTSELSRGKIYGYLQLSVTAGMMIATSVGTPMATASICGIQGWRVVFALVGAFAIFTSLLISVFMFEARHERSWNKESRKRCSGATQEIAKFFGYFRKPTFVCLIGQGLFGAIPWNAFNYSTLYFQVVGLPEVRAASLTTAFQACCGIGNVLGGYIGDALARRCPEHGRAFTANMSVSLGIPCVFLIYMTQPSEDYQYIWYLSLHVLMGLTATWCLTGVNLPLLSEIVDPASRSGIMAWESAMEGAIAAVAGNAAVTFLAHNFFGYDLVDADPSDAAQSRHNAEALGKALAFTSVLPWTLCLICYIFMHWAFPYDRRIILAEREKYRDQQGRLLTGSTTVSEDELELCLDDEEDENLEYLPSIGC</sequence>
<dbReference type="InterPro" id="IPR036259">
    <property type="entry name" value="MFS_trans_sf"/>
</dbReference>
<accession>A0A1Q9DMZ8</accession>
<keyword evidence="5 7" id="KW-0472">Membrane</keyword>
<comment type="caution">
    <text evidence="9">The sequence shown here is derived from an EMBL/GenBank/DDBJ whole genome shotgun (WGS) entry which is preliminary data.</text>
</comment>
<evidence type="ECO:0000313" key="10">
    <source>
        <dbReference type="Proteomes" id="UP000186817"/>
    </source>
</evidence>
<evidence type="ECO:0000256" key="7">
    <source>
        <dbReference type="SAM" id="Phobius"/>
    </source>
</evidence>
<evidence type="ECO:0000256" key="6">
    <source>
        <dbReference type="ARBA" id="ARBA00024338"/>
    </source>
</evidence>
<organism evidence="9 10">
    <name type="scientific">Symbiodinium microadriaticum</name>
    <name type="common">Dinoflagellate</name>
    <name type="synonym">Zooxanthella microadriatica</name>
    <dbReference type="NCBI Taxonomy" id="2951"/>
    <lineage>
        <taxon>Eukaryota</taxon>
        <taxon>Sar</taxon>
        <taxon>Alveolata</taxon>
        <taxon>Dinophyceae</taxon>
        <taxon>Suessiales</taxon>
        <taxon>Symbiodiniaceae</taxon>
        <taxon>Symbiodinium</taxon>
    </lineage>
</organism>
<feature type="transmembrane region" description="Helical" evidence="7">
    <location>
        <begin position="428"/>
        <end position="451"/>
    </location>
</feature>
<evidence type="ECO:0000256" key="2">
    <source>
        <dbReference type="ARBA" id="ARBA00022448"/>
    </source>
</evidence>
<feature type="transmembrane region" description="Helical" evidence="7">
    <location>
        <begin position="94"/>
        <end position="112"/>
    </location>
</feature>
<dbReference type="GO" id="GO:0016020">
    <property type="term" value="C:membrane"/>
    <property type="evidence" value="ECO:0007669"/>
    <property type="project" value="UniProtKB-SubCell"/>
</dbReference>
<comment type="similarity">
    <text evidence="6">Belongs to the major facilitator superfamily. Spinster (TC 2.A.1.49) family.</text>
</comment>